<feature type="region of interest" description="Disordered" evidence="1">
    <location>
        <begin position="108"/>
        <end position="141"/>
    </location>
</feature>
<sequence>MDLDSDPMTTPTEISYGSLEIPYLTPSQRAQEGENEASLEIPYMTPSQRAQEGEEIPHSWSTRGSKRQKIQASSDGPGTSGPQSHQSNSDTLVDSEYAANTTGLFSGPMSIVPTSPAAISSPAPPPPSSPPSAQAQAHHHNHTCQKRVSCLELNEHTGVIYATYIKHQRNATRENYRSRCPIKDEVVYLELTYDTNGLRKFGCVSYDYDPSSADDERPTIVGIQSFDANATSHWDLLNLVSLGHEPLGRITWIEETPGSFNFLVKWHCEPVICKMVYEFSHVIADGLLRQ</sequence>
<proteinExistence type="predicted"/>
<feature type="compositionally biased region" description="Polar residues" evidence="1">
    <location>
        <begin position="70"/>
        <end position="90"/>
    </location>
</feature>
<evidence type="ECO:0000313" key="3">
    <source>
        <dbReference type="Proteomes" id="UP000275078"/>
    </source>
</evidence>
<accession>A0A3N4I751</accession>
<gene>
    <name evidence="2" type="ORF">BJ508DRAFT_306051</name>
</gene>
<name>A0A3N4I751_ASCIM</name>
<feature type="region of interest" description="Disordered" evidence="1">
    <location>
        <begin position="1"/>
        <end position="90"/>
    </location>
</feature>
<dbReference type="Proteomes" id="UP000275078">
    <property type="component" value="Unassembled WGS sequence"/>
</dbReference>
<dbReference type="EMBL" id="ML119675">
    <property type="protein sequence ID" value="RPA81905.1"/>
    <property type="molecule type" value="Genomic_DNA"/>
</dbReference>
<protein>
    <submittedName>
        <fullName evidence="2">Uncharacterized protein</fullName>
    </submittedName>
</protein>
<dbReference type="AlphaFoldDB" id="A0A3N4I751"/>
<keyword evidence="3" id="KW-1185">Reference proteome</keyword>
<organism evidence="2 3">
    <name type="scientific">Ascobolus immersus RN42</name>
    <dbReference type="NCBI Taxonomy" id="1160509"/>
    <lineage>
        <taxon>Eukaryota</taxon>
        <taxon>Fungi</taxon>
        <taxon>Dikarya</taxon>
        <taxon>Ascomycota</taxon>
        <taxon>Pezizomycotina</taxon>
        <taxon>Pezizomycetes</taxon>
        <taxon>Pezizales</taxon>
        <taxon>Ascobolaceae</taxon>
        <taxon>Ascobolus</taxon>
    </lineage>
</organism>
<evidence type="ECO:0000313" key="2">
    <source>
        <dbReference type="EMBL" id="RPA81905.1"/>
    </source>
</evidence>
<reference evidence="2 3" key="1">
    <citation type="journal article" date="2018" name="Nat. Ecol. Evol.">
        <title>Pezizomycetes genomes reveal the molecular basis of ectomycorrhizal truffle lifestyle.</title>
        <authorList>
            <person name="Murat C."/>
            <person name="Payen T."/>
            <person name="Noel B."/>
            <person name="Kuo A."/>
            <person name="Morin E."/>
            <person name="Chen J."/>
            <person name="Kohler A."/>
            <person name="Krizsan K."/>
            <person name="Balestrini R."/>
            <person name="Da Silva C."/>
            <person name="Montanini B."/>
            <person name="Hainaut M."/>
            <person name="Levati E."/>
            <person name="Barry K.W."/>
            <person name="Belfiori B."/>
            <person name="Cichocki N."/>
            <person name="Clum A."/>
            <person name="Dockter R.B."/>
            <person name="Fauchery L."/>
            <person name="Guy J."/>
            <person name="Iotti M."/>
            <person name="Le Tacon F."/>
            <person name="Lindquist E.A."/>
            <person name="Lipzen A."/>
            <person name="Malagnac F."/>
            <person name="Mello A."/>
            <person name="Molinier V."/>
            <person name="Miyauchi S."/>
            <person name="Poulain J."/>
            <person name="Riccioni C."/>
            <person name="Rubini A."/>
            <person name="Sitrit Y."/>
            <person name="Splivallo R."/>
            <person name="Traeger S."/>
            <person name="Wang M."/>
            <person name="Zifcakova L."/>
            <person name="Wipf D."/>
            <person name="Zambonelli A."/>
            <person name="Paolocci F."/>
            <person name="Nowrousian M."/>
            <person name="Ottonello S."/>
            <person name="Baldrian P."/>
            <person name="Spatafora J.W."/>
            <person name="Henrissat B."/>
            <person name="Nagy L.G."/>
            <person name="Aury J.M."/>
            <person name="Wincker P."/>
            <person name="Grigoriev I.V."/>
            <person name="Bonfante P."/>
            <person name="Martin F.M."/>
        </authorList>
    </citation>
    <scope>NUCLEOTIDE SEQUENCE [LARGE SCALE GENOMIC DNA]</scope>
    <source>
        <strain evidence="2 3">RN42</strain>
    </source>
</reference>
<evidence type="ECO:0000256" key="1">
    <source>
        <dbReference type="SAM" id="MobiDB-lite"/>
    </source>
</evidence>